<organism evidence="1 2">
    <name type="scientific">Kitasatospora terrestris</name>
    <dbReference type="NCBI Taxonomy" id="258051"/>
    <lineage>
        <taxon>Bacteria</taxon>
        <taxon>Bacillati</taxon>
        <taxon>Actinomycetota</taxon>
        <taxon>Actinomycetes</taxon>
        <taxon>Kitasatosporales</taxon>
        <taxon>Streptomycetaceae</taxon>
        <taxon>Kitasatospora</taxon>
    </lineage>
</organism>
<evidence type="ECO:0000313" key="2">
    <source>
        <dbReference type="Proteomes" id="UP001501752"/>
    </source>
</evidence>
<evidence type="ECO:0000313" key="1">
    <source>
        <dbReference type="EMBL" id="GAA4840334.1"/>
    </source>
</evidence>
<proteinExistence type="predicted"/>
<keyword evidence="2" id="KW-1185">Reference proteome</keyword>
<sequence length="147" mass="15460">MFELLPGTGLGLPRGAGVVRFGASERAAQWAVATLADVREGWVCGAGWAFGARYEGVELHAYGDTADRLGRTGRDRGGFAGVELRRCPAVPVGPAAVPVVLRGIDVFGYPAAEVLDALGPDPHPAVRWHAERSPGGYLTAVRLLADR</sequence>
<gene>
    <name evidence="1" type="ORF">GCM10023235_14800</name>
</gene>
<dbReference type="EMBL" id="BAABIS010000001">
    <property type="protein sequence ID" value="GAA4840334.1"/>
    <property type="molecule type" value="Genomic_DNA"/>
</dbReference>
<name>A0ABP9DDW4_9ACTN</name>
<dbReference type="RefSeq" id="WP_345695954.1">
    <property type="nucleotide sequence ID" value="NZ_BAABIS010000001.1"/>
</dbReference>
<dbReference type="Proteomes" id="UP001501752">
    <property type="component" value="Unassembled WGS sequence"/>
</dbReference>
<accession>A0ABP9DDW4</accession>
<comment type="caution">
    <text evidence="1">The sequence shown here is derived from an EMBL/GenBank/DDBJ whole genome shotgun (WGS) entry which is preliminary data.</text>
</comment>
<protein>
    <submittedName>
        <fullName evidence="1">Uncharacterized protein</fullName>
    </submittedName>
</protein>
<reference evidence="2" key="1">
    <citation type="journal article" date="2019" name="Int. J. Syst. Evol. Microbiol.">
        <title>The Global Catalogue of Microorganisms (GCM) 10K type strain sequencing project: providing services to taxonomists for standard genome sequencing and annotation.</title>
        <authorList>
            <consortium name="The Broad Institute Genomics Platform"/>
            <consortium name="The Broad Institute Genome Sequencing Center for Infectious Disease"/>
            <person name="Wu L."/>
            <person name="Ma J."/>
        </authorList>
    </citation>
    <scope>NUCLEOTIDE SEQUENCE [LARGE SCALE GENOMIC DNA]</scope>
    <source>
        <strain evidence="2">JCM 13006</strain>
    </source>
</reference>